<comment type="caution">
    <text evidence="2">The sequence shown here is derived from an EMBL/GenBank/DDBJ whole genome shotgun (WGS) entry which is preliminary data.</text>
</comment>
<protein>
    <submittedName>
        <fullName evidence="2">Uncharacterized protein</fullName>
    </submittedName>
</protein>
<sequence>MFSPYLLNKEQQMFDVQQQKQLMSKRPPVPKFEERSQTPPKHHSIFDQITHLIVKYNLNAQIEKQCVAIMRIIQLPNTNFHAQVIVCCAMQQLNLEQQMFSQKIQQFAQHINYRLNNMLTQLCEKLHMDKKQKMLCQLMHKIIYKYVNKLSKPLQHALAIKIACDIIYYHQGGINLNQLAQTSQVKIDQLQSCLNRIKPFAHTIIQNYINYCKQQKESQ</sequence>
<dbReference type="OMA" id="FAQHINY"/>
<dbReference type="EMBL" id="CAJJDM010000115">
    <property type="protein sequence ID" value="CAD8100301.1"/>
    <property type="molecule type" value="Genomic_DNA"/>
</dbReference>
<reference evidence="2" key="1">
    <citation type="submission" date="2021-01" db="EMBL/GenBank/DDBJ databases">
        <authorList>
            <consortium name="Genoscope - CEA"/>
            <person name="William W."/>
        </authorList>
    </citation>
    <scope>NUCLEOTIDE SEQUENCE</scope>
</reference>
<organism evidence="2 3">
    <name type="scientific">Paramecium primaurelia</name>
    <dbReference type="NCBI Taxonomy" id="5886"/>
    <lineage>
        <taxon>Eukaryota</taxon>
        <taxon>Sar</taxon>
        <taxon>Alveolata</taxon>
        <taxon>Ciliophora</taxon>
        <taxon>Intramacronucleata</taxon>
        <taxon>Oligohymenophorea</taxon>
        <taxon>Peniculida</taxon>
        <taxon>Parameciidae</taxon>
        <taxon>Paramecium</taxon>
    </lineage>
</organism>
<keyword evidence="3" id="KW-1185">Reference proteome</keyword>
<dbReference type="Proteomes" id="UP000688137">
    <property type="component" value="Unassembled WGS sequence"/>
</dbReference>
<evidence type="ECO:0000313" key="2">
    <source>
        <dbReference type="EMBL" id="CAD8100301.1"/>
    </source>
</evidence>
<proteinExistence type="predicted"/>
<name>A0A8S1PBU6_PARPR</name>
<accession>A0A8S1PBU6</accession>
<feature type="region of interest" description="Disordered" evidence="1">
    <location>
        <begin position="19"/>
        <end position="41"/>
    </location>
</feature>
<gene>
    <name evidence="2" type="ORF">PPRIM_AZ9-3.1.T1120038</name>
</gene>
<evidence type="ECO:0000313" key="3">
    <source>
        <dbReference type="Proteomes" id="UP000688137"/>
    </source>
</evidence>
<dbReference type="AlphaFoldDB" id="A0A8S1PBU6"/>
<evidence type="ECO:0000256" key="1">
    <source>
        <dbReference type="SAM" id="MobiDB-lite"/>
    </source>
</evidence>